<gene>
    <name evidence="1" type="ORF">AVDCRST_MAG75-1193</name>
</gene>
<dbReference type="AlphaFoldDB" id="A0A6J4NJ47"/>
<evidence type="ECO:0000313" key="1">
    <source>
        <dbReference type="EMBL" id="CAA9384387.1"/>
    </source>
</evidence>
<accession>A0A6J4NJ47</accession>
<proteinExistence type="predicted"/>
<sequence>MPDPLPAPDERADTTCSARGCRAAAGFDLQWNNPKIHTPDRRKHWLACDDHRDSLGAFLSARGFLRDVVTLTP</sequence>
<evidence type="ECO:0008006" key="2">
    <source>
        <dbReference type="Google" id="ProtNLM"/>
    </source>
</evidence>
<protein>
    <recommendedName>
        <fullName evidence="2">Acetone carboxylase</fullName>
    </recommendedName>
</protein>
<reference evidence="1" key="1">
    <citation type="submission" date="2020-02" db="EMBL/GenBank/DDBJ databases">
        <authorList>
            <person name="Meier V. D."/>
        </authorList>
    </citation>
    <scope>NUCLEOTIDE SEQUENCE</scope>
    <source>
        <strain evidence="1">AVDCRST_MAG75</strain>
    </source>
</reference>
<dbReference type="EMBL" id="CADCUO010000068">
    <property type="protein sequence ID" value="CAA9384387.1"/>
    <property type="molecule type" value="Genomic_DNA"/>
</dbReference>
<name>A0A6J4NJ47_9ACTN</name>
<organism evidence="1">
    <name type="scientific">uncultured Propionibacteriaceae bacterium</name>
    <dbReference type="NCBI Taxonomy" id="257457"/>
    <lineage>
        <taxon>Bacteria</taxon>
        <taxon>Bacillati</taxon>
        <taxon>Actinomycetota</taxon>
        <taxon>Actinomycetes</taxon>
        <taxon>Propionibacteriales</taxon>
        <taxon>Propionibacteriaceae</taxon>
        <taxon>environmental samples</taxon>
    </lineage>
</organism>